<dbReference type="InterPro" id="IPR036097">
    <property type="entry name" value="HisK_dim/P_sf"/>
</dbReference>
<dbReference type="InterPro" id="IPR001610">
    <property type="entry name" value="PAC"/>
</dbReference>
<dbReference type="SMART" id="SM00387">
    <property type="entry name" value="HATPase_c"/>
    <property type="match status" value="1"/>
</dbReference>
<dbReference type="Pfam" id="PF00512">
    <property type="entry name" value="HisKA"/>
    <property type="match status" value="1"/>
</dbReference>
<dbReference type="InterPro" id="IPR005467">
    <property type="entry name" value="His_kinase_dom"/>
</dbReference>
<dbReference type="CDD" id="cd00130">
    <property type="entry name" value="PAS"/>
    <property type="match status" value="5"/>
</dbReference>
<evidence type="ECO:0000256" key="3">
    <source>
        <dbReference type="ARBA" id="ARBA00022553"/>
    </source>
</evidence>
<dbReference type="Gene3D" id="3.30.565.10">
    <property type="entry name" value="Histidine kinase-like ATPase, C-terminal domain"/>
    <property type="match status" value="1"/>
</dbReference>
<protein>
    <recommendedName>
        <fullName evidence="2">histidine kinase</fullName>
        <ecNumber evidence="2">2.7.13.3</ecNumber>
    </recommendedName>
</protein>
<dbReference type="Gene3D" id="3.30.450.20">
    <property type="entry name" value="PAS domain"/>
    <property type="match status" value="5"/>
</dbReference>
<dbReference type="CDD" id="cd00082">
    <property type="entry name" value="HisKA"/>
    <property type="match status" value="1"/>
</dbReference>
<evidence type="ECO:0000259" key="6">
    <source>
        <dbReference type="PROSITE" id="PS50109"/>
    </source>
</evidence>
<reference evidence="9 10" key="1">
    <citation type="submission" date="2019-02" db="EMBL/GenBank/DDBJ databases">
        <title>Deep-cultivation of Planctomycetes and their phenomic and genomic characterization uncovers novel biology.</title>
        <authorList>
            <person name="Wiegand S."/>
            <person name="Jogler M."/>
            <person name="Boedeker C."/>
            <person name="Pinto D."/>
            <person name="Vollmers J."/>
            <person name="Rivas-Marin E."/>
            <person name="Kohn T."/>
            <person name="Peeters S.H."/>
            <person name="Heuer A."/>
            <person name="Rast P."/>
            <person name="Oberbeckmann S."/>
            <person name="Bunk B."/>
            <person name="Jeske O."/>
            <person name="Meyerdierks A."/>
            <person name="Storesund J.E."/>
            <person name="Kallscheuer N."/>
            <person name="Luecker S."/>
            <person name="Lage O.M."/>
            <person name="Pohl T."/>
            <person name="Merkel B.J."/>
            <person name="Hornburger P."/>
            <person name="Mueller R.-W."/>
            <person name="Bruemmer F."/>
            <person name="Labrenz M."/>
            <person name="Spormann A.M."/>
            <person name="Op den Camp H."/>
            <person name="Overmann J."/>
            <person name="Amann R."/>
            <person name="Jetten M.S.M."/>
            <person name="Mascher T."/>
            <person name="Medema M.H."/>
            <person name="Devos D.P."/>
            <person name="Kaster A.-K."/>
            <person name="Ovreas L."/>
            <person name="Rohde M."/>
            <person name="Galperin M.Y."/>
            <person name="Jogler C."/>
        </authorList>
    </citation>
    <scope>NUCLEOTIDE SEQUENCE [LARGE SCALE GENOMIC DNA]</scope>
    <source>
        <strain evidence="9 10">Mal48</strain>
    </source>
</reference>
<dbReference type="Pfam" id="PF08447">
    <property type="entry name" value="PAS_3"/>
    <property type="match status" value="2"/>
</dbReference>
<feature type="domain" description="Histidine kinase" evidence="6">
    <location>
        <begin position="641"/>
        <end position="852"/>
    </location>
</feature>
<dbReference type="EC" id="2.7.13.3" evidence="2"/>
<dbReference type="AlphaFoldDB" id="A0A517QTQ1"/>
<feature type="domain" description="PAC" evidence="8">
    <location>
        <begin position="203"/>
        <end position="255"/>
    </location>
</feature>
<dbReference type="PROSITE" id="PS50109">
    <property type="entry name" value="HIS_KIN"/>
    <property type="match status" value="1"/>
</dbReference>
<dbReference type="InterPro" id="IPR004358">
    <property type="entry name" value="Sig_transdc_His_kin-like_C"/>
</dbReference>
<evidence type="ECO:0000313" key="9">
    <source>
        <dbReference type="EMBL" id="QDT34958.1"/>
    </source>
</evidence>
<dbReference type="PANTHER" id="PTHR43304:SF1">
    <property type="entry name" value="PAC DOMAIN-CONTAINING PROTEIN"/>
    <property type="match status" value="1"/>
</dbReference>
<gene>
    <name evidence="9" type="primary">cph1</name>
    <name evidence="9" type="ORF">Mal48_42310</name>
</gene>
<dbReference type="SUPFAM" id="SSF55785">
    <property type="entry name" value="PYP-like sensor domain (PAS domain)"/>
    <property type="match status" value="5"/>
</dbReference>
<keyword evidence="5" id="KW-0418">Kinase</keyword>
<dbReference type="SUPFAM" id="SSF47384">
    <property type="entry name" value="Homodimeric domain of signal transducing histidine kinase"/>
    <property type="match status" value="1"/>
</dbReference>
<sequence>MKPFELDFKNLADHAPVLIWVSNTEWECMYVNLRWCNFTGQSQEEALGSGWRNALSEDDLQTVTSAAKQMQGSRQPFDVEFRLRRNDGKSRWMICHAIPHISASGEFLGYIGTCVENHKEHLLREQTIKQEKRLSKLYEKTPALMQSIDAKGVLLSVSDSWLEHFGYSREEVLGRSLADFLTKESSRHVAVQIEQFRSRGHCENIELQYLTKDGRVREINLNAIAETDFHSQFARSTAVLEDVTEARKSLRKLQQTRLAFDQSGEAIFWLSLDGKITDANQQACESLGYTIDELISLSVWDIDPNESRTNWEQAGWQETFAKSKTFRSIHQKKNGSQIPVEVNAKLINVDGESFIIGFVRDLSEDLRHDYEFSHTKRRLEEALRSGNIGLWDWDMETGIVSYSAEWKTQVGLPTDSTIDGYEAWETRVHPDDKAQAILRLQNYLDGKTDGYISVFRFKHEDGSYRWIRAQGRVFYDADEHPDRMIGVHVDMTDQKLAQIELREKTAELEAIFNASPDLFFRTSLDGLIQDCRVSSEAIFPKPEDGYVGHKIQSLVSSDVATDYNHAYTNLSNTGQSQTIEYRMRINGDQVWHQAVLVKFHKTSVAIFIRDITDRKSSEMDLIKRTRELERSNDDLDRFAYVASHDLKSPLRGIQHLTKWIREDSEGKLPETCNDHLKRLDEQVLRMQSLLDDLLQYSRAGRVRVAVEAIDLQELFDEIVGLIQPPSMATIQLHNDGIDLLTGRAPLFHVLLNLIENALKYHNRDDPKVHVRVTETSDLEYVQFEVSDDGPGIPREHQKQIFEMFQRLDTSVSGTGMGLAVVRRVIEARGGTIELVSLPGQGSQFYFTWPSMRDLPENDFDDEKQR</sequence>
<evidence type="ECO:0000256" key="1">
    <source>
        <dbReference type="ARBA" id="ARBA00000085"/>
    </source>
</evidence>
<name>A0A517QTQ1_9PLAN</name>
<dbReference type="RefSeq" id="WP_197441852.1">
    <property type="nucleotide sequence ID" value="NZ_CP036267.1"/>
</dbReference>
<evidence type="ECO:0000256" key="4">
    <source>
        <dbReference type="ARBA" id="ARBA00022679"/>
    </source>
</evidence>
<dbReference type="InterPro" id="IPR036890">
    <property type="entry name" value="HATPase_C_sf"/>
</dbReference>
<dbReference type="InterPro" id="IPR035965">
    <property type="entry name" value="PAS-like_dom_sf"/>
</dbReference>
<dbReference type="EMBL" id="CP036267">
    <property type="protein sequence ID" value="QDT34958.1"/>
    <property type="molecule type" value="Genomic_DNA"/>
</dbReference>
<dbReference type="NCBIfam" id="TIGR00229">
    <property type="entry name" value="sensory_box"/>
    <property type="match status" value="5"/>
</dbReference>
<keyword evidence="4 9" id="KW-0808">Transferase</keyword>
<dbReference type="InterPro" id="IPR000700">
    <property type="entry name" value="PAS-assoc_C"/>
</dbReference>
<dbReference type="InterPro" id="IPR000014">
    <property type="entry name" value="PAS"/>
</dbReference>
<dbReference type="KEGG" id="tpol:Mal48_42310"/>
<dbReference type="Gene3D" id="1.10.287.130">
    <property type="match status" value="1"/>
</dbReference>
<dbReference type="PROSITE" id="PS50113">
    <property type="entry name" value="PAC"/>
    <property type="match status" value="3"/>
</dbReference>
<dbReference type="CDD" id="cd00075">
    <property type="entry name" value="HATPase"/>
    <property type="match status" value="1"/>
</dbReference>
<organism evidence="9 10">
    <name type="scientific">Thalassoglobus polymorphus</name>
    <dbReference type="NCBI Taxonomy" id="2527994"/>
    <lineage>
        <taxon>Bacteria</taxon>
        <taxon>Pseudomonadati</taxon>
        <taxon>Planctomycetota</taxon>
        <taxon>Planctomycetia</taxon>
        <taxon>Planctomycetales</taxon>
        <taxon>Planctomycetaceae</taxon>
        <taxon>Thalassoglobus</taxon>
    </lineage>
</organism>
<dbReference type="PANTHER" id="PTHR43304">
    <property type="entry name" value="PHYTOCHROME-LIKE PROTEIN CPH1"/>
    <property type="match status" value="1"/>
</dbReference>
<dbReference type="InterPro" id="IPR003594">
    <property type="entry name" value="HATPase_dom"/>
</dbReference>
<dbReference type="SUPFAM" id="SSF55874">
    <property type="entry name" value="ATPase domain of HSP90 chaperone/DNA topoisomerase II/histidine kinase"/>
    <property type="match status" value="1"/>
</dbReference>
<dbReference type="InterPro" id="IPR013655">
    <property type="entry name" value="PAS_fold_3"/>
</dbReference>
<comment type="catalytic activity">
    <reaction evidence="1">
        <text>ATP + protein L-histidine = ADP + protein N-phospho-L-histidine.</text>
        <dbReference type="EC" id="2.7.13.3"/>
    </reaction>
</comment>
<dbReference type="Pfam" id="PF02518">
    <property type="entry name" value="HATPase_c"/>
    <property type="match status" value="1"/>
</dbReference>
<dbReference type="SMART" id="SM00086">
    <property type="entry name" value="PAC"/>
    <property type="match status" value="5"/>
</dbReference>
<accession>A0A517QTQ1</accession>
<feature type="domain" description="PAC" evidence="8">
    <location>
        <begin position="451"/>
        <end position="503"/>
    </location>
</feature>
<evidence type="ECO:0000256" key="5">
    <source>
        <dbReference type="ARBA" id="ARBA00022777"/>
    </source>
</evidence>
<evidence type="ECO:0000256" key="2">
    <source>
        <dbReference type="ARBA" id="ARBA00012438"/>
    </source>
</evidence>
<dbReference type="Pfam" id="PF13426">
    <property type="entry name" value="PAS_9"/>
    <property type="match status" value="1"/>
</dbReference>
<dbReference type="PROSITE" id="PS50112">
    <property type="entry name" value="PAS"/>
    <property type="match status" value="2"/>
</dbReference>
<keyword evidence="3" id="KW-0597">Phosphoprotein</keyword>
<dbReference type="GO" id="GO:0006355">
    <property type="term" value="P:regulation of DNA-templated transcription"/>
    <property type="evidence" value="ECO:0007669"/>
    <property type="project" value="InterPro"/>
</dbReference>
<dbReference type="PRINTS" id="PR00344">
    <property type="entry name" value="BCTRLSENSOR"/>
</dbReference>
<evidence type="ECO:0000313" key="10">
    <source>
        <dbReference type="Proteomes" id="UP000315724"/>
    </source>
</evidence>
<feature type="domain" description="PAC" evidence="8">
    <location>
        <begin position="77"/>
        <end position="129"/>
    </location>
</feature>
<dbReference type="Pfam" id="PF00989">
    <property type="entry name" value="PAS"/>
    <property type="match status" value="1"/>
</dbReference>
<dbReference type="InterPro" id="IPR003661">
    <property type="entry name" value="HisK_dim/P_dom"/>
</dbReference>
<dbReference type="SMART" id="SM00091">
    <property type="entry name" value="PAS"/>
    <property type="match status" value="5"/>
</dbReference>
<dbReference type="Proteomes" id="UP000315724">
    <property type="component" value="Chromosome"/>
</dbReference>
<dbReference type="InterPro" id="IPR013656">
    <property type="entry name" value="PAS_4"/>
</dbReference>
<dbReference type="InterPro" id="IPR052162">
    <property type="entry name" value="Sensor_kinase/Photoreceptor"/>
</dbReference>
<dbReference type="InterPro" id="IPR013767">
    <property type="entry name" value="PAS_fold"/>
</dbReference>
<dbReference type="Pfam" id="PF08448">
    <property type="entry name" value="PAS_4"/>
    <property type="match status" value="1"/>
</dbReference>
<evidence type="ECO:0000259" key="8">
    <source>
        <dbReference type="PROSITE" id="PS50113"/>
    </source>
</evidence>
<feature type="domain" description="PAS" evidence="7">
    <location>
        <begin position="252"/>
        <end position="296"/>
    </location>
</feature>
<evidence type="ECO:0000259" key="7">
    <source>
        <dbReference type="PROSITE" id="PS50112"/>
    </source>
</evidence>
<dbReference type="SMART" id="SM00388">
    <property type="entry name" value="HisKA"/>
    <property type="match status" value="1"/>
</dbReference>
<dbReference type="GO" id="GO:0000155">
    <property type="term" value="F:phosphorelay sensor kinase activity"/>
    <property type="evidence" value="ECO:0007669"/>
    <property type="project" value="InterPro"/>
</dbReference>
<feature type="domain" description="PAS" evidence="7">
    <location>
        <begin position="130"/>
        <end position="200"/>
    </location>
</feature>
<keyword evidence="10" id="KW-1185">Reference proteome</keyword>
<proteinExistence type="predicted"/>